<name>A0A7C4U9V4_UNCW3</name>
<comment type="caution">
    <text evidence="3">The sequence shown here is derived from an EMBL/GenBank/DDBJ whole genome shotgun (WGS) entry which is preliminary data.</text>
</comment>
<dbReference type="AlphaFoldDB" id="A0A7C4U9V4"/>
<dbReference type="InterPro" id="IPR029052">
    <property type="entry name" value="Metallo-depent_PP-like"/>
</dbReference>
<evidence type="ECO:0000313" key="3">
    <source>
        <dbReference type="EMBL" id="HGW91531.1"/>
    </source>
</evidence>
<dbReference type="InterPro" id="IPR052169">
    <property type="entry name" value="CW_Biosynth-Accessory"/>
</dbReference>
<sequence>MKDIIIYACGDLTLTENISKIVKEKGISFIFSEIKKEIKNGIFLLNLELPFSDDLPPYFNYVDDRLRVPSENIEVLKFLKSDIVNIGTNHIKDFGDISIKRTINLLEKNKILHIGAGLNEEESRAPAIIKTKSLKLGFLGYCKNGIYTAKNNQSGAAPLIYKKIVEDINNFKNKVDIIIISLHWGYELSMYPSPEQVELAHSLIDKGVDVIIGHHPHVIQAVEKYKNGVIFYSLGNFLFDPNVERIRFERKLAERKEGIIGKIIIKEDKKLEMDIIPIYVNNDFSIKVADKDKREKIMRDIRKSINAIVSGNLKQIYYTEGIKDLIKREISTYIFRIKREKGNFFIWFLRNFKIRYIKEIFYYFIGIMKKHGG</sequence>
<organism evidence="3">
    <name type="scientific">candidate division WOR-3 bacterium</name>
    <dbReference type="NCBI Taxonomy" id="2052148"/>
    <lineage>
        <taxon>Bacteria</taxon>
        <taxon>Bacteria division WOR-3</taxon>
    </lineage>
</organism>
<dbReference type="PANTHER" id="PTHR33393">
    <property type="entry name" value="POLYGLUTAMINE SYNTHESIS ACCESSORY PROTEIN RV0574C-RELATED"/>
    <property type="match status" value="1"/>
</dbReference>
<dbReference type="SUPFAM" id="SSF56300">
    <property type="entry name" value="Metallo-dependent phosphatases"/>
    <property type="match status" value="1"/>
</dbReference>
<reference evidence="3" key="1">
    <citation type="journal article" date="2020" name="mSystems">
        <title>Genome- and Community-Level Interaction Insights into Carbon Utilization and Element Cycling Functions of Hydrothermarchaeota in Hydrothermal Sediment.</title>
        <authorList>
            <person name="Zhou Z."/>
            <person name="Liu Y."/>
            <person name="Xu W."/>
            <person name="Pan J."/>
            <person name="Luo Z.H."/>
            <person name="Li M."/>
        </authorList>
    </citation>
    <scope>NUCLEOTIDE SEQUENCE [LARGE SCALE GENOMIC DNA]</scope>
    <source>
        <strain evidence="3">SpSt-780</strain>
    </source>
</reference>
<dbReference type="SMART" id="SM00854">
    <property type="entry name" value="PGA_cap"/>
    <property type="match status" value="1"/>
</dbReference>
<feature type="domain" description="Capsule synthesis protein CapA" evidence="2">
    <location>
        <begin position="5"/>
        <end position="241"/>
    </location>
</feature>
<protein>
    <submittedName>
        <fullName evidence="3">CapA family protein</fullName>
    </submittedName>
</protein>
<dbReference type="PANTHER" id="PTHR33393:SF11">
    <property type="entry name" value="POLYGLUTAMINE SYNTHESIS ACCESSORY PROTEIN RV0574C-RELATED"/>
    <property type="match status" value="1"/>
</dbReference>
<proteinExistence type="inferred from homology"/>
<dbReference type="InterPro" id="IPR019079">
    <property type="entry name" value="Capsule_synth_CapA"/>
</dbReference>
<comment type="similarity">
    <text evidence="1">Belongs to the CapA family.</text>
</comment>
<evidence type="ECO:0000259" key="2">
    <source>
        <dbReference type="SMART" id="SM00854"/>
    </source>
</evidence>
<dbReference type="Pfam" id="PF09587">
    <property type="entry name" value="PGA_cap"/>
    <property type="match status" value="1"/>
</dbReference>
<evidence type="ECO:0000256" key="1">
    <source>
        <dbReference type="ARBA" id="ARBA00005662"/>
    </source>
</evidence>
<dbReference type="Gene3D" id="3.60.21.10">
    <property type="match status" value="1"/>
</dbReference>
<accession>A0A7C4U9V4</accession>
<dbReference type="CDD" id="cd07381">
    <property type="entry name" value="MPP_CapA"/>
    <property type="match status" value="1"/>
</dbReference>
<gene>
    <name evidence="3" type="ORF">ENV67_03200</name>
</gene>
<dbReference type="EMBL" id="DTHG01000037">
    <property type="protein sequence ID" value="HGW91531.1"/>
    <property type="molecule type" value="Genomic_DNA"/>
</dbReference>